<evidence type="ECO:0000256" key="1">
    <source>
        <dbReference type="SAM" id="MobiDB-lite"/>
    </source>
</evidence>
<protein>
    <submittedName>
        <fullName evidence="2">Uncharacterized protein</fullName>
    </submittedName>
</protein>
<evidence type="ECO:0000313" key="2">
    <source>
        <dbReference type="EMBL" id="SEF44300.1"/>
    </source>
</evidence>
<dbReference type="AlphaFoldDB" id="A0A1H5S1E5"/>
<dbReference type="OrthoDB" id="4563658at2"/>
<dbReference type="RefSeq" id="WP_103935535.1">
    <property type="nucleotide sequence ID" value="NZ_FNVO01000001.1"/>
</dbReference>
<evidence type="ECO:0000313" key="3">
    <source>
        <dbReference type="Proteomes" id="UP000236723"/>
    </source>
</evidence>
<name>A0A1H5S1E5_9ACTN</name>
<feature type="region of interest" description="Disordered" evidence="1">
    <location>
        <begin position="232"/>
        <end position="263"/>
    </location>
</feature>
<reference evidence="3" key="1">
    <citation type="submission" date="2016-10" db="EMBL/GenBank/DDBJ databases">
        <authorList>
            <person name="Varghese N."/>
            <person name="Submissions S."/>
        </authorList>
    </citation>
    <scope>NUCLEOTIDE SEQUENCE [LARGE SCALE GENOMIC DNA]</scope>
    <source>
        <strain evidence="3">DSM 43163</strain>
    </source>
</reference>
<feature type="compositionally biased region" description="Basic and acidic residues" evidence="1">
    <location>
        <begin position="245"/>
        <end position="263"/>
    </location>
</feature>
<sequence>MGGASGPEPQYLVTAPGPVRYVEVTYRGEVIGCLWASVKYDAAGYVRRLEAEPPEAFRAPLVWSRRLRAAKAEGLPALEALRRWRGAPEDPEGGTVVADAPERDADSYDALKKQLNPGHVDPMADFFAQTPTWPDGTPIDRSKGWDPLSPMKIPETDYPASTDGPVRYLPVTRGDTLLGYLWASAADDAAYYVGRTDAGADGWNAGVPWVLRLRRAQREGLTPLQALRRWKGAPEDPRAGTIAVDAHEQEASSLDDLKRLAQR</sequence>
<dbReference type="Proteomes" id="UP000236723">
    <property type="component" value="Unassembled WGS sequence"/>
</dbReference>
<dbReference type="EMBL" id="FNVO01000001">
    <property type="protein sequence ID" value="SEF44300.1"/>
    <property type="molecule type" value="Genomic_DNA"/>
</dbReference>
<gene>
    <name evidence="2" type="ORF">SAMN04489712_10137</name>
</gene>
<proteinExistence type="predicted"/>
<keyword evidence="3" id="KW-1185">Reference proteome</keyword>
<organism evidence="2 3">
    <name type="scientific">Thermomonospora echinospora</name>
    <dbReference type="NCBI Taxonomy" id="1992"/>
    <lineage>
        <taxon>Bacteria</taxon>
        <taxon>Bacillati</taxon>
        <taxon>Actinomycetota</taxon>
        <taxon>Actinomycetes</taxon>
        <taxon>Streptosporangiales</taxon>
        <taxon>Thermomonosporaceae</taxon>
        <taxon>Thermomonospora</taxon>
    </lineage>
</organism>
<accession>A0A1H5S1E5</accession>